<evidence type="ECO:0000256" key="4">
    <source>
        <dbReference type="HAMAP-Rule" id="MF_00094"/>
    </source>
</evidence>
<evidence type="ECO:0000256" key="5">
    <source>
        <dbReference type="NCBIfam" id="TIGR00020"/>
    </source>
</evidence>
<dbReference type="PROSITE" id="PS00745">
    <property type="entry name" value="RF_PROK_I"/>
    <property type="match status" value="1"/>
</dbReference>
<evidence type="ECO:0000256" key="3">
    <source>
        <dbReference type="ARBA" id="ARBA00022917"/>
    </source>
</evidence>
<evidence type="ECO:0000256" key="2">
    <source>
        <dbReference type="ARBA" id="ARBA00022481"/>
    </source>
</evidence>
<gene>
    <name evidence="4 8" type="primary">prfB</name>
    <name evidence="8" type="ORF">ACFQ1G_09085</name>
</gene>
<dbReference type="InterPro" id="IPR045853">
    <property type="entry name" value="Pep_chain_release_fac_I_sf"/>
</dbReference>
<dbReference type="InterPro" id="IPR005139">
    <property type="entry name" value="PCRF"/>
</dbReference>
<dbReference type="HAMAP" id="MF_00094">
    <property type="entry name" value="Rel_fac_2"/>
    <property type="match status" value="1"/>
</dbReference>
<comment type="PTM">
    <text evidence="4">Methylated by PrmC. Methylation increases the termination efficiency of RF2.</text>
</comment>
<dbReference type="Gene3D" id="3.30.160.20">
    <property type="match status" value="1"/>
</dbReference>
<keyword evidence="3 4" id="KW-0648">Protein biosynthesis</keyword>
<comment type="subcellular location">
    <subcellularLocation>
        <location evidence="4">Cytoplasm</location>
    </subcellularLocation>
</comment>
<comment type="function">
    <text evidence="4">Peptide chain release factor 2 directs the termination of translation in response to the peptide chain termination codons UGA and UAA.</text>
</comment>
<dbReference type="Pfam" id="PF00472">
    <property type="entry name" value="RF-1"/>
    <property type="match status" value="1"/>
</dbReference>
<dbReference type="PANTHER" id="PTHR43116:SF3">
    <property type="entry name" value="CLASS I PEPTIDE CHAIN RELEASE FACTOR"/>
    <property type="match status" value="1"/>
</dbReference>
<feature type="coiled-coil region" evidence="6">
    <location>
        <begin position="268"/>
        <end position="307"/>
    </location>
</feature>
<organism evidence="8 9">
    <name type="scientific">Salinimicrobium gaetbulicola</name>
    <dbReference type="NCBI Taxonomy" id="999702"/>
    <lineage>
        <taxon>Bacteria</taxon>
        <taxon>Pseudomonadati</taxon>
        <taxon>Bacteroidota</taxon>
        <taxon>Flavobacteriia</taxon>
        <taxon>Flavobacteriales</taxon>
        <taxon>Flavobacteriaceae</taxon>
        <taxon>Salinimicrobium</taxon>
    </lineage>
</organism>
<keyword evidence="6" id="KW-0175">Coiled coil</keyword>
<evidence type="ECO:0000259" key="7">
    <source>
        <dbReference type="PROSITE" id="PS00745"/>
    </source>
</evidence>
<reference evidence="9" key="1">
    <citation type="journal article" date="2019" name="Int. J. Syst. Evol. Microbiol.">
        <title>The Global Catalogue of Microorganisms (GCM) 10K type strain sequencing project: providing services to taxonomists for standard genome sequencing and annotation.</title>
        <authorList>
            <consortium name="The Broad Institute Genomics Platform"/>
            <consortium name="The Broad Institute Genome Sequencing Center for Infectious Disease"/>
            <person name="Wu L."/>
            <person name="Ma J."/>
        </authorList>
    </citation>
    <scope>NUCLEOTIDE SEQUENCE [LARGE SCALE GENOMIC DNA]</scope>
    <source>
        <strain evidence="9">CCUG 60898</strain>
    </source>
</reference>
<sequence length="365" mass="41781">MITTDTIKDLRDRLVALRRYLDVDAKKIEITNLQEKTLAPDFWNDPKKAEILVKNLNAEKKWVEDFEQAVTLVDDLEVIYEFYKEDEATAEDVEERHQQSLDLIEELEFKNMLSEEGDSLSAVLQITAGAGGTESCDWAEMLMRMYLMWAQKTGFKVKELNYQAGEVAGVKTVTLEIEGDYAFGWLKGENGVHRLVRISPFDSNAKRHTSFASVYVYPLADETIEIEINPSEISWETMRSSGAGGQNVNKVETAVRLRHAPSGIVIENSETRSQLENKNKAMQLLKSQLYEIELQKQQAQRREIEDSKMKIEWGSQIRNYVMHPYKLVKDVRTGEETGNVDAVMDGEIDAFLKAYLMMMGQKVED</sequence>
<dbReference type="NCBIfam" id="TIGR00020">
    <property type="entry name" value="prfB"/>
    <property type="match status" value="1"/>
</dbReference>
<dbReference type="PANTHER" id="PTHR43116">
    <property type="entry name" value="PEPTIDE CHAIN RELEASE FACTOR 2"/>
    <property type="match status" value="1"/>
</dbReference>
<dbReference type="Proteomes" id="UP001597100">
    <property type="component" value="Unassembled WGS sequence"/>
</dbReference>
<proteinExistence type="inferred from homology"/>
<feature type="modified residue" description="N5-methylglutamine" evidence="4">
    <location>
        <position position="246"/>
    </location>
</feature>
<dbReference type="Gene3D" id="1.20.58.410">
    <property type="entry name" value="Release factor"/>
    <property type="match status" value="1"/>
</dbReference>
<accession>A0ABW3IGL0</accession>
<keyword evidence="9" id="KW-1185">Reference proteome</keyword>
<dbReference type="InterPro" id="IPR004374">
    <property type="entry name" value="PrfB"/>
</dbReference>
<protein>
    <recommendedName>
        <fullName evidence="4 5">Peptide chain release factor 2</fullName>
        <shortName evidence="4">RF-2</shortName>
    </recommendedName>
</protein>
<evidence type="ECO:0000256" key="6">
    <source>
        <dbReference type="SAM" id="Coils"/>
    </source>
</evidence>
<feature type="domain" description="Prokaryotic-type class I peptide chain release factors" evidence="7">
    <location>
        <begin position="239"/>
        <end position="255"/>
    </location>
</feature>
<dbReference type="InterPro" id="IPR000352">
    <property type="entry name" value="Pep_chain_release_fac_I"/>
</dbReference>
<dbReference type="EMBL" id="JBHTJP010000034">
    <property type="protein sequence ID" value="MFD0976945.1"/>
    <property type="molecule type" value="Genomic_DNA"/>
</dbReference>
<comment type="caution">
    <text evidence="8">The sequence shown here is derived from an EMBL/GenBank/DDBJ whole genome shotgun (WGS) entry which is preliminary data.</text>
</comment>
<dbReference type="Gene3D" id="3.30.70.1660">
    <property type="match status" value="1"/>
</dbReference>
<evidence type="ECO:0000313" key="8">
    <source>
        <dbReference type="EMBL" id="MFD0976945.1"/>
    </source>
</evidence>
<dbReference type="RefSeq" id="WP_380738805.1">
    <property type="nucleotide sequence ID" value="NZ_JBHTJP010000034.1"/>
</dbReference>
<name>A0ABW3IGL0_9FLAO</name>
<comment type="similarity">
    <text evidence="1 4">Belongs to the prokaryotic/mitochondrial release factor family.</text>
</comment>
<evidence type="ECO:0000313" key="9">
    <source>
        <dbReference type="Proteomes" id="UP001597100"/>
    </source>
</evidence>
<evidence type="ECO:0000256" key="1">
    <source>
        <dbReference type="ARBA" id="ARBA00010835"/>
    </source>
</evidence>
<dbReference type="SUPFAM" id="SSF75620">
    <property type="entry name" value="Release factor"/>
    <property type="match status" value="1"/>
</dbReference>
<keyword evidence="4" id="KW-0963">Cytoplasm</keyword>
<dbReference type="Pfam" id="PF03462">
    <property type="entry name" value="PCRF"/>
    <property type="match status" value="1"/>
</dbReference>
<keyword evidence="2 4" id="KW-0488">Methylation</keyword>
<dbReference type="SMART" id="SM00937">
    <property type="entry name" value="PCRF"/>
    <property type="match status" value="1"/>
</dbReference>